<protein>
    <recommendedName>
        <fullName evidence="3">DUF4230 domain-containing protein</fullName>
    </recommendedName>
</protein>
<dbReference type="PATRIC" id="fig|93466.3.peg.1107"/>
<accession>A0A172T399</accession>
<dbReference type="Pfam" id="PF14014">
    <property type="entry name" value="DUF4230"/>
    <property type="match status" value="1"/>
</dbReference>
<dbReference type="InterPro" id="IPR025324">
    <property type="entry name" value="DUF4230"/>
</dbReference>
<reference evidence="1 2" key="1">
    <citation type="submission" date="2014-08" db="EMBL/GenBank/DDBJ databases">
        <title>Fervidobacterium pennivorans DYC genome.</title>
        <authorList>
            <person name="Wushke S."/>
        </authorList>
    </citation>
    <scope>NUCLEOTIDE SEQUENCE [LARGE SCALE GENOMIC DNA]</scope>
    <source>
        <strain evidence="1 2">DYC</strain>
    </source>
</reference>
<name>A0A172T399_FERPE</name>
<gene>
    <name evidence="1" type="ORF">JM64_05195</name>
</gene>
<dbReference type="Proteomes" id="UP000077096">
    <property type="component" value="Chromosome"/>
</dbReference>
<evidence type="ECO:0000313" key="2">
    <source>
        <dbReference type="Proteomes" id="UP000077096"/>
    </source>
</evidence>
<proteinExistence type="predicted"/>
<evidence type="ECO:0008006" key="3">
    <source>
        <dbReference type="Google" id="ProtNLM"/>
    </source>
</evidence>
<organism evidence="1 2">
    <name type="scientific">Fervidobacterium pennivorans</name>
    <dbReference type="NCBI Taxonomy" id="93466"/>
    <lineage>
        <taxon>Bacteria</taxon>
        <taxon>Thermotogati</taxon>
        <taxon>Thermotogota</taxon>
        <taxon>Thermotogae</taxon>
        <taxon>Thermotogales</taxon>
        <taxon>Fervidobacteriaceae</taxon>
        <taxon>Fervidobacterium</taxon>
    </lineage>
</organism>
<dbReference type="EMBL" id="CP011393">
    <property type="protein sequence ID" value="ANE41434.1"/>
    <property type="molecule type" value="Genomic_DNA"/>
</dbReference>
<evidence type="ECO:0000313" key="1">
    <source>
        <dbReference type="EMBL" id="ANE41434.1"/>
    </source>
</evidence>
<sequence length="181" mass="21329">MKKVYVVILIILAIFLAFVFVQTNSKKTPELSEIFRRTGDFIVEKYTYQFIADVDVKGILTNSKSLYRVVAESYVHLNTNEIVIEEKDKKTIYVKLPPLQVDEPIIDEKNIQVLDVNYGWFTFNDEEMDNMSREKIRSKANEILEQLRAENYNNEITMAEKTVETTLKKFYPDKEIIFEHN</sequence>
<dbReference type="KEGG" id="fng:JM64_05195"/>
<dbReference type="AlphaFoldDB" id="A0A172T399"/>